<dbReference type="InterPro" id="IPR007696">
    <property type="entry name" value="DNA_mismatch_repair_MutS_core"/>
</dbReference>
<keyword evidence="9" id="KW-1185">Reference proteome</keyword>
<dbReference type="InterPro" id="IPR016151">
    <property type="entry name" value="DNA_mismatch_repair_MutS_N"/>
</dbReference>
<dbReference type="SMART" id="SM00534">
    <property type="entry name" value="MUTSac"/>
    <property type="match status" value="1"/>
</dbReference>
<evidence type="ECO:0000256" key="5">
    <source>
        <dbReference type="ARBA" id="ARBA00023125"/>
    </source>
</evidence>
<dbReference type="PROSITE" id="PS00486">
    <property type="entry name" value="DNA_MISMATCH_REPAIR_2"/>
    <property type="match status" value="1"/>
</dbReference>
<dbReference type="Pfam" id="PF05190">
    <property type="entry name" value="MutS_IV"/>
    <property type="match status" value="1"/>
</dbReference>
<dbReference type="PIRSF" id="PIRSF005813">
    <property type="entry name" value="MSH2"/>
    <property type="match status" value="1"/>
</dbReference>
<dbReference type="InterPro" id="IPR027417">
    <property type="entry name" value="P-loop_NTPase"/>
</dbReference>
<name>A0A2A2JEK9_9BILA</name>
<dbReference type="GO" id="GO:0030983">
    <property type="term" value="F:mismatched DNA binding"/>
    <property type="evidence" value="ECO:0007669"/>
    <property type="project" value="InterPro"/>
</dbReference>
<dbReference type="Gene3D" id="1.10.1420.10">
    <property type="match status" value="2"/>
</dbReference>
<dbReference type="GO" id="GO:0032301">
    <property type="term" value="C:MutSalpha complex"/>
    <property type="evidence" value="ECO:0007669"/>
    <property type="project" value="TreeGrafter"/>
</dbReference>
<comment type="similarity">
    <text evidence="1">Belongs to the DNA mismatch repair MutS family.</text>
</comment>
<dbReference type="GO" id="GO:0006298">
    <property type="term" value="P:mismatch repair"/>
    <property type="evidence" value="ECO:0007669"/>
    <property type="project" value="InterPro"/>
</dbReference>
<dbReference type="InterPro" id="IPR045076">
    <property type="entry name" value="MutS"/>
</dbReference>
<dbReference type="AlphaFoldDB" id="A0A2A2JEK9"/>
<evidence type="ECO:0000256" key="6">
    <source>
        <dbReference type="SAM" id="Coils"/>
    </source>
</evidence>
<dbReference type="Gene3D" id="3.40.50.300">
    <property type="entry name" value="P-loop containing nucleotide triphosphate hydrolases"/>
    <property type="match status" value="1"/>
</dbReference>
<evidence type="ECO:0000313" key="9">
    <source>
        <dbReference type="Proteomes" id="UP000218231"/>
    </source>
</evidence>
<evidence type="ECO:0000259" key="7">
    <source>
        <dbReference type="PROSITE" id="PS00486"/>
    </source>
</evidence>
<evidence type="ECO:0000256" key="4">
    <source>
        <dbReference type="ARBA" id="ARBA00022840"/>
    </source>
</evidence>
<reference evidence="8 9" key="1">
    <citation type="journal article" date="2017" name="Curr. Biol.">
        <title>Genome architecture and evolution of a unichromosomal asexual nematode.</title>
        <authorList>
            <person name="Fradin H."/>
            <person name="Zegar C."/>
            <person name="Gutwein M."/>
            <person name="Lucas J."/>
            <person name="Kovtun M."/>
            <person name="Corcoran D."/>
            <person name="Baugh L.R."/>
            <person name="Kiontke K."/>
            <person name="Gunsalus K."/>
            <person name="Fitch D.H."/>
            <person name="Piano F."/>
        </authorList>
    </citation>
    <scope>NUCLEOTIDE SEQUENCE [LARGE SCALE GENOMIC DNA]</scope>
    <source>
        <strain evidence="8">PF1309</strain>
    </source>
</reference>
<dbReference type="InterPro" id="IPR036187">
    <property type="entry name" value="DNA_mismatch_repair_MutS_sf"/>
</dbReference>
<keyword evidence="2" id="KW-0547">Nucleotide-binding</keyword>
<dbReference type="InterPro" id="IPR011184">
    <property type="entry name" value="DNA_mismatch_repair_Msh2"/>
</dbReference>
<accession>A0A2A2JEK9</accession>
<organism evidence="8 9">
    <name type="scientific">Diploscapter pachys</name>
    <dbReference type="NCBI Taxonomy" id="2018661"/>
    <lineage>
        <taxon>Eukaryota</taxon>
        <taxon>Metazoa</taxon>
        <taxon>Ecdysozoa</taxon>
        <taxon>Nematoda</taxon>
        <taxon>Chromadorea</taxon>
        <taxon>Rhabditida</taxon>
        <taxon>Rhabditina</taxon>
        <taxon>Rhabditomorpha</taxon>
        <taxon>Rhabditoidea</taxon>
        <taxon>Rhabditidae</taxon>
        <taxon>Diploscapter</taxon>
    </lineage>
</organism>
<keyword evidence="3" id="KW-0227">DNA damage</keyword>
<protein>
    <recommendedName>
        <fullName evidence="7">DNA mismatch repair proteins mutS family domain-containing protein</fullName>
    </recommendedName>
</protein>
<dbReference type="Pfam" id="PF05192">
    <property type="entry name" value="MutS_III"/>
    <property type="match status" value="1"/>
</dbReference>
<keyword evidence="4" id="KW-0067">ATP-binding</keyword>
<proteinExistence type="inferred from homology"/>
<evidence type="ECO:0000256" key="3">
    <source>
        <dbReference type="ARBA" id="ARBA00022763"/>
    </source>
</evidence>
<dbReference type="GO" id="GO:0140664">
    <property type="term" value="F:ATP-dependent DNA damage sensor activity"/>
    <property type="evidence" value="ECO:0007669"/>
    <property type="project" value="InterPro"/>
</dbReference>
<dbReference type="PANTHER" id="PTHR11361:SF145">
    <property type="entry name" value="DNA MISMATCH REPAIR PROTEINS MUTS FAMILY DOMAIN-CONTAINING PROTEIN"/>
    <property type="match status" value="1"/>
</dbReference>
<dbReference type="InterPro" id="IPR000432">
    <property type="entry name" value="DNA_mismatch_repair_MutS_C"/>
</dbReference>
<dbReference type="InterPro" id="IPR007861">
    <property type="entry name" value="DNA_mismatch_repair_MutS_clamp"/>
</dbReference>
<dbReference type="GO" id="GO:0005524">
    <property type="term" value="F:ATP binding"/>
    <property type="evidence" value="ECO:0007669"/>
    <property type="project" value="UniProtKB-KW"/>
</dbReference>
<dbReference type="Gene3D" id="3.30.420.110">
    <property type="entry name" value="MutS, connector domain"/>
    <property type="match status" value="1"/>
</dbReference>
<feature type="coiled-coil region" evidence="6">
    <location>
        <begin position="452"/>
        <end position="479"/>
    </location>
</feature>
<dbReference type="Pfam" id="PF01624">
    <property type="entry name" value="MutS_I"/>
    <property type="match status" value="1"/>
</dbReference>
<dbReference type="SUPFAM" id="SSF52540">
    <property type="entry name" value="P-loop containing nucleoside triphosphate hydrolases"/>
    <property type="match status" value="1"/>
</dbReference>
<dbReference type="EMBL" id="LIAE01010479">
    <property type="protein sequence ID" value="PAV60208.1"/>
    <property type="molecule type" value="Genomic_DNA"/>
</dbReference>
<comment type="caution">
    <text evidence="8">The sequence shown here is derived from an EMBL/GenBank/DDBJ whole genome shotgun (WGS) entry which is preliminary data.</text>
</comment>
<dbReference type="OrthoDB" id="10252754at2759"/>
<dbReference type="STRING" id="2018661.A0A2A2JEK9"/>
<dbReference type="Pfam" id="PF00488">
    <property type="entry name" value="MutS_V"/>
    <property type="match status" value="1"/>
</dbReference>
<evidence type="ECO:0000256" key="2">
    <source>
        <dbReference type="ARBA" id="ARBA00022741"/>
    </source>
</evidence>
<feature type="domain" description="DNA mismatch repair proteins mutS family" evidence="7">
    <location>
        <begin position="713"/>
        <end position="729"/>
    </location>
</feature>
<dbReference type="PANTHER" id="PTHR11361">
    <property type="entry name" value="DNA MISMATCH REPAIR PROTEIN MUTS FAMILY MEMBER"/>
    <property type="match status" value="1"/>
</dbReference>
<dbReference type="Gene3D" id="3.40.1170.10">
    <property type="entry name" value="DNA repair protein MutS, domain I"/>
    <property type="match status" value="1"/>
</dbReference>
<gene>
    <name evidence="8" type="ORF">WR25_21459</name>
</gene>
<keyword evidence="6" id="KW-0175">Coiled coil</keyword>
<dbReference type="Proteomes" id="UP000218231">
    <property type="component" value="Unassembled WGS sequence"/>
</dbReference>
<dbReference type="InterPro" id="IPR036678">
    <property type="entry name" value="MutS_con_dom_sf"/>
</dbReference>
<evidence type="ECO:0000313" key="8">
    <source>
        <dbReference type="EMBL" id="PAV60208.1"/>
    </source>
</evidence>
<dbReference type="InterPro" id="IPR007695">
    <property type="entry name" value="DNA_mismatch_repair_MutS-lik_N"/>
</dbReference>
<keyword evidence="5" id="KW-0238">DNA-binding</keyword>
<dbReference type="SMART" id="SM00533">
    <property type="entry name" value="MUTSd"/>
    <property type="match status" value="1"/>
</dbReference>
<dbReference type="SUPFAM" id="SSF48334">
    <property type="entry name" value="DNA repair protein MutS, domain III"/>
    <property type="match status" value="1"/>
</dbReference>
<sequence>MSDVKLDRSLLKILQNKSPGTLAIFERSDNFACYGSDAKLIASCIFQSEAGIKTIQLHTENADILPYLPISKHQYQRVIREALTILRYRVELYCLDTNDDNAKEWVLKAKGTAGNAADFEDVIGETTVSGTLAVKIIDGNENRVSICCVDINELGISVAEFIDTPTFQQTERILLGLCPHECLILLPFAVEKKKKLATVLKNLGIVMTEYDLMGKSLEETTNIVKDKEQANLSKNLKECLQAVSDYMRLPDEPNFHGKFSVRNYGTNGFVYIDTAAVTSLELFHLFHAMSDVRAGGTLYGILNKCSTPAGQRLLREWLAHPLCDIRLLTERQDVVSALVESSGIRDLLRSRLLPKIPDCSIYSRKFIQNRAKLMDCYRVYQAVMILPEFEKYLNQLMEENEKCQSAVKELMLEPIIYASANFVKYVELIMNTVEEDQTSGGYRVKPDVDPQLLEIDEKMQEIKRKLEKMQKKMSSAVGVDVVLESNDKIGYYFRVSLKNEKELRSVNGITVIETSKSSGCKFKNAQLGELNEEYLSLNSRYQSTQGDLEKQIVTTCGTFAPILCQLNSTLSNIDVLVALATVADTSPAGYVRPKLLPAGSGILRFEDCRHPVIEAFSETPFIPNTVDISKDKRLMILTGSNMGGKSTYLRSAALCTLMAQIGSFVPATCATVSLVDGIYTRIGASDQQTKGVSTFMAEMSDCANILSLATENSLVIVDELGRGTSTFDGFGLAWGIANHILKQIRCMCLFATHFHEIGTLAKEDGAFAMQMSVVLHEGRLTMLYELREGVAGSSFGIEVAKMVGLPGEIVKNSYKILSELEGEKDLLDKLKKLNGEELRAALLI</sequence>
<evidence type="ECO:0000256" key="1">
    <source>
        <dbReference type="ARBA" id="ARBA00006271"/>
    </source>
</evidence>